<organism evidence="2 3">
    <name type="scientific">Catellatospora chokoriensis</name>
    <dbReference type="NCBI Taxonomy" id="310353"/>
    <lineage>
        <taxon>Bacteria</taxon>
        <taxon>Bacillati</taxon>
        <taxon>Actinomycetota</taxon>
        <taxon>Actinomycetes</taxon>
        <taxon>Micromonosporales</taxon>
        <taxon>Micromonosporaceae</taxon>
        <taxon>Catellatospora</taxon>
    </lineage>
</organism>
<evidence type="ECO:0000256" key="1">
    <source>
        <dbReference type="SAM" id="Phobius"/>
    </source>
</evidence>
<accession>A0A8J3JYU8</accession>
<gene>
    <name evidence="2" type="ORF">Cch02nite_70610</name>
</gene>
<dbReference type="Proteomes" id="UP000619293">
    <property type="component" value="Unassembled WGS sequence"/>
</dbReference>
<reference evidence="2 3" key="1">
    <citation type="submission" date="2021-01" db="EMBL/GenBank/DDBJ databases">
        <title>Whole genome shotgun sequence of Catellatospora chokoriensis NBRC 107358.</title>
        <authorList>
            <person name="Komaki H."/>
            <person name="Tamura T."/>
        </authorList>
    </citation>
    <scope>NUCLEOTIDE SEQUENCE [LARGE SCALE GENOMIC DNA]</scope>
    <source>
        <strain evidence="2 3">NBRC 107358</strain>
    </source>
</reference>
<dbReference type="EMBL" id="BONG01000068">
    <property type="protein sequence ID" value="GIF93617.1"/>
    <property type="molecule type" value="Genomic_DNA"/>
</dbReference>
<proteinExistence type="predicted"/>
<keyword evidence="1" id="KW-0472">Membrane</keyword>
<evidence type="ECO:0000313" key="3">
    <source>
        <dbReference type="Proteomes" id="UP000619293"/>
    </source>
</evidence>
<feature type="transmembrane region" description="Helical" evidence="1">
    <location>
        <begin position="44"/>
        <end position="66"/>
    </location>
</feature>
<comment type="caution">
    <text evidence="2">The sequence shown here is derived from an EMBL/GenBank/DDBJ whole genome shotgun (WGS) entry which is preliminary data.</text>
</comment>
<sequence>MKHVNYFDRQLTEGLHELAAAESLSAAPTRQLLDRGRRARQRRAASLAGTSFAVVALGAVAAVVIAGTPSTAPGGPVGPDAAATSATVTDPRLELVAAIANSQHLSFRLKTTTTDQKGDGKTTVPAYTMVTETAFDPATATGYVRSEDGFEYRLVNGVLYMTDGGQWLRDSGTYTSLNMNEDKLRGAFVESADSQQLFSALRSGGKVDKTGADTYHFAVTSSKHEGTVTFTGDIVVGADKRIVKVAYDWRLDYGLGGFKKSKVVLEYSGYGEPVAVEAPSNPVPVSAG</sequence>
<keyword evidence="3" id="KW-1185">Reference proteome</keyword>
<keyword evidence="1" id="KW-0812">Transmembrane</keyword>
<dbReference type="AlphaFoldDB" id="A0A8J3JYU8"/>
<keyword evidence="1" id="KW-1133">Transmembrane helix</keyword>
<dbReference type="Gene3D" id="2.50.20.20">
    <property type="match status" value="1"/>
</dbReference>
<name>A0A8J3JYU8_9ACTN</name>
<evidence type="ECO:0000313" key="2">
    <source>
        <dbReference type="EMBL" id="GIF93617.1"/>
    </source>
</evidence>
<protein>
    <submittedName>
        <fullName evidence="2">Uncharacterized protein</fullName>
    </submittedName>
</protein>